<evidence type="ECO:0000256" key="2">
    <source>
        <dbReference type="ARBA" id="ARBA00009194"/>
    </source>
</evidence>
<feature type="chain" id="PRO_5038835179" evidence="5">
    <location>
        <begin position="25"/>
        <end position="269"/>
    </location>
</feature>
<dbReference type="Proteomes" id="UP000230842">
    <property type="component" value="Unassembled WGS sequence"/>
</dbReference>
<evidence type="ECO:0000313" key="7">
    <source>
        <dbReference type="Proteomes" id="UP000230842"/>
    </source>
</evidence>
<evidence type="ECO:0000256" key="4">
    <source>
        <dbReference type="SAM" id="MobiDB-lite"/>
    </source>
</evidence>
<dbReference type="EMBL" id="PGEZ01000001">
    <property type="protein sequence ID" value="PJJ58287.1"/>
    <property type="molecule type" value="Genomic_DNA"/>
</dbReference>
<dbReference type="RefSeq" id="WP_039347200.1">
    <property type="nucleotide sequence ID" value="NZ_PGEZ01000001.1"/>
</dbReference>
<keyword evidence="3" id="KW-0472">Membrane</keyword>
<name>A0A0B2BHZ8_9ACTN</name>
<feature type="region of interest" description="Disordered" evidence="4">
    <location>
        <begin position="26"/>
        <end position="49"/>
    </location>
</feature>
<comment type="similarity">
    <text evidence="2">Belongs to the LppX/LprAFG lipoprotein family.</text>
</comment>
<dbReference type="InterPro" id="IPR029046">
    <property type="entry name" value="LolA/LolB/LppX"/>
</dbReference>
<evidence type="ECO:0000256" key="1">
    <source>
        <dbReference type="ARBA" id="ARBA00004196"/>
    </source>
</evidence>
<protein>
    <submittedName>
        <fullName evidence="6">Uncharacterized protein DUF1396</fullName>
    </submittedName>
</protein>
<evidence type="ECO:0000256" key="3">
    <source>
        <dbReference type="ARBA" id="ARBA00022475"/>
    </source>
</evidence>
<keyword evidence="7" id="KW-1185">Reference proteome</keyword>
<dbReference type="OrthoDB" id="3781094at2"/>
<dbReference type="GO" id="GO:0030313">
    <property type="term" value="C:cell envelope"/>
    <property type="evidence" value="ECO:0007669"/>
    <property type="project" value="UniProtKB-SubCell"/>
</dbReference>
<sequence length="269" mass="27624">MRIRSLSAALAATALVLTAGCSNSSDVAGGDDPAPAAASADGAGSDGDALTPASFASTVAAAQSDATSAHVEMSMEIGGQSIEGTGDVAIAEDPDDVEMAMSMAAAGQDIDLIFTGGLVYLRLPAMTGEKWIKADPDDPTAQQLTGSFGQMKEQMDPSKGLEMLEGAITDVENTGETEQLDGVEAVRYDVTVDTAKLGDGSLGAGLPKEIVYSYWLGPDDLPRKVLFELTGAQAEMTYSDWGEPVDVEVPAKKDTMKLDQVPGLGALGG</sequence>
<comment type="subcellular location">
    <subcellularLocation>
        <location evidence="1">Cell envelope</location>
    </subcellularLocation>
</comment>
<dbReference type="AlphaFoldDB" id="A0A0B2BHZ8"/>
<dbReference type="Gene3D" id="2.50.20.20">
    <property type="match status" value="1"/>
</dbReference>
<evidence type="ECO:0000313" key="6">
    <source>
        <dbReference type="EMBL" id="PJJ58287.1"/>
    </source>
</evidence>
<feature type="compositionally biased region" description="Low complexity" evidence="4">
    <location>
        <begin position="28"/>
        <end position="49"/>
    </location>
</feature>
<evidence type="ECO:0000256" key="5">
    <source>
        <dbReference type="SAM" id="SignalP"/>
    </source>
</evidence>
<proteinExistence type="inferred from homology"/>
<keyword evidence="3" id="KW-1003">Cell membrane</keyword>
<dbReference type="InterPro" id="IPR009830">
    <property type="entry name" value="LppX/LprAFG"/>
</dbReference>
<organism evidence="6 7">
    <name type="scientific">Mumia flava</name>
    <dbReference type="NCBI Taxonomy" id="1348852"/>
    <lineage>
        <taxon>Bacteria</taxon>
        <taxon>Bacillati</taxon>
        <taxon>Actinomycetota</taxon>
        <taxon>Actinomycetes</taxon>
        <taxon>Propionibacteriales</taxon>
        <taxon>Nocardioidaceae</taxon>
        <taxon>Mumia</taxon>
    </lineage>
</organism>
<reference evidence="6 7" key="1">
    <citation type="submission" date="2017-11" db="EMBL/GenBank/DDBJ databases">
        <title>Genomic Encyclopedia of Archaeal and Bacterial Type Strains, Phase II (KMG-II): From Individual Species to Whole Genera.</title>
        <authorList>
            <person name="Goeker M."/>
        </authorList>
    </citation>
    <scope>NUCLEOTIDE SEQUENCE [LARGE SCALE GENOMIC DNA]</scope>
    <source>
        <strain evidence="6 7">DSM 27763</strain>
    </source>
</reference>
<dbReference type="PROSITE" id="PS51257">
    <property type="entry name" value="PROKAR_LIPOPROTEIN"/>
    <property type="match status" value="1"/>
</dbReference>
<feature type="signal peptide" evidence="5">
    <location>
        <begin position="1"/>
        <end position="24"/>
    </location>
</feature>
<keyword evidence="5" id="KW-0732">Signal</keyword>
<dbReference type="Pfam" id="PF07161">
    <property type="entry name" value="LppX_LprAFG"/>
    <property type="match status" value="1"/>
</dbReference>
<accession>A0A0B2BHZ8</accession>
<comment type="caution">
    <text evidence="6">The sequence shown here is derived from an EMBL/GenBank/DDBJ whole genome shotgun (WGS) entry which is preliminary data.</text>
</comment>
<gene>
    <name evidence="6" type="ORF">CLV56_2538</name>
</gene>
<dbReference type="SUPFAM" id="SSF89392">
    <property type="entry name" value="Prokaryotic lipoproteins and lipoprotein localization factors"/>
    <property type="match status" value="1"/>
</dbReference>